<name>A0A0H5C9J9_CYBJN</name>
<dbReference type="Proteomes" id="UP000038830">
    <property type="component" value="Unassembled WGS sequence"/>
</dbReference>
<feature type="transmembrane region" description="Helical" evidence="5">
    <location>
        <begin position="248"/>
        <end position="271"/>
    </location>
</feature>
<evidence type="ECO:0000256" key="1">
    <source>
        <dbReference type="ARBA" id="ARBA00004141"/>
    </source>
</evidence>
<dbReference type="Gene3D" id="1.20.1740.10">
    <property type="entry name" value="Amino acid/polyamine transporter I"/>
    <property type="match status" value="1"/>
</dbReference>
<dbReference type="PIRSF" id="PIRSF006060">
    <property type="entry name" value="AA_transporter"/>
    <property type="match status" value="1"/>
</dbReference>
<feature type="transmembrane region" description="Helical" evidence="5">
    <location>
        <begin position="373"/>
        <end position="394"/>
    </location>
</feature>
<dbReference type="InterPro" id="IPR050598">
    <property type="entry name" value="AminoAcid_Transporter"/>
</dbReference>
<dbReference type="PANTHER" id="PTHR11785:SF382">
    <property type="entry name" value="LOW-AFFINITY METHIONINE PERMEASE"/>
    <property type="match status" value="1"/>
</dbReference>
<evidence type="ECO:0000313" key="6">
    <source>
        <dbReference type="EMBL" id="CEP25101.1"/>
    </source>
</evidence>
<feature type="transmembrane region" description="Helical" evidence="5">
    <location>
        <begin position="49"/>
        <end position="71"/>
    </location>
</feature>
<gene>
    <name evidence="6" type="primary">MUP2</name>
    <name evidence="6" type="ORF">BN1211_6094</name>
</gene>
<evidence type="ECO:0000256" key="4">
    <source>
        <dbReference type="ARBA" id="ARBA00023136"/>
    </source>
</evidence>
<evidence type="ECO:0000256" key="2">
    <source>
        <dbReference type="ARBA" id="ARBA00022692"/>
    </source>
</evidence>
<dbReference type="Pfam" id="PF13520">
    <property type="entry name" value="AA_permease_2"/>
    <property type="match status" value="1"/>
</dbReference>
<accession>A0A0H5C9J9</accession>
<dbReference type="PANTHER" id="PTHR11785">
    <property type="entry name" value="AMINO ACID TRANSPORTER"/>
    <property type="match status" value="1"/>
</dbReference>
<dbReference type="AlphaFoldDB" id="A0A0H5C9J9"/>
<protein>
    <submittedName>
        <fullName evidence="6">MUP2 protein</fullName>
    </submittedName>
</protein>
<reference evidence="7" key="1">
    <citation type="journal article" date="2015" name="J. Biotechnol.">
        <title>The structure of the Cyberlindnera jadinii genome and its relation to Candida utilis analyzed by the occurrence of single nucleotide polymorphisms.</title>
        <authorList>
            <person name="Rupp O."/>
            <person name="Brinkrolf K."/>
            <person name="Buerth C."/>
            <person name="Kunigo M."/>
            <person name="Schneider J."/>
            <person name="Jaenicke S."/>
            <person name="Goesmann A."/>
            <person name="Puehler A."/>
            <person name="Jaeger K.-E."/>
            <person name="Ernst J.F."/>
        </authorList>
    </citation>
    <scope>NUCLEOTIDE SEQUENCE [LARGE SCALE GENOMIC DNA]</scope>
    <source>
        <strain evidence="7">ATCC 18201 / CBS 1600 / BCRC 20928 / JCM 3617 / NBRC 0987 / NRRL Y-1542</strain>
    </source>
</reference>
<dbReference type="EMBL" id="CDQK01000007">
    <property type="protein sequence ID" value="CEP25101.1"/>
    <property type="molecule type" value="Genomic_DNA"/>
</dbReference>
<feature type="transmembrane region" description="Helical" evidence="5">
    <location>
        <begin position="165"/>
        <end position="191"/>
    </location>
</feature>
<dbReference type="GO" id="GO:0016020">
    <property type="term" value="C:membrane"/>
    <property type="evidence" value="ECO:0007669"/>
    <property type="project" value="UniProtKB-SubCell"/>
</dbReference>
<sequence length="468" mass="52250">MTEYTPLLPSNVHHPHLTLFPTMALIINKMIGTGIFSTPSLILSLSGSIGLSLVLWVIGALVTFSGLSVYLEFGLAMPVNGGEKNYLQRVYRSPRGLVESIYAFQIVLLGFSSGNSYAFGRYLLFALGKHEVSEWLNRLVGCAVITVVIWLHIRHPYHGTRVFTVLGFIKVMILLLVVMLGLLVLTGFITLEDTAPNDNFKDIWSGSMTNNGYNVSVALLQVIYSFKGWENANYVLSEIKDPHRTLKIAAPLSVAIAALFYLLVILSYYLVIPSQEIKDSGVLIAGIYFRKIFGDTFSSRVLPLFISISNLGNVLAVSFSHARINRELALENLIPFAKCFSNLNYSLLLHWAVTVIVLVAPPNGDIYQLVINLYSYPGTWINALVAGGLIYLHFNREKEHWGNTDWRSHWTVCLVFLVSNLFLALFPFVPPPQSYDSGSYPYYLFPVTGCSVLLMGALYWCAMHRLSV</sequence>
<feature type="transmembrane region" description="Helical" evidence="5">
    <location>
        <begin position="135"/>
        <end position="153"/>
    </location>
</feature>
<keyword evidence="3 5" id="KW-1133">Transmembrane helix</keyword>
<dbReference type="GO" id="GO:0015179">
    <property type="term" value="F:L-amino acid transmembrane transporter activity"/>
    <property type="evidence" value="ECO:0007669"/>
    <property type="project" value="TreeGrafter"/>
</dbReference>
<feature type="transmembrane region" description="Helical" evidence="5">
    <location>
        <begin position="343"/>
        <end position="361"/>
    </location>
</feature>
<keyword evidence="2 5" id="KW-0812">Transmembrane</keyword>
<feature type="transmembrane region" description="Helical" evidence="5">
    <location>
        <begin position="101"/>
        <end position="123"/>
    </location>
</feature>
<feature type="transmembrane region" description="Helical" evidence="5">
    <location>
        <begin position="406"/>
        <end position="428"/>
    </location>
</feature>
<evidence type="ECO:0000256" key="3">
    <source>
        <dbReference type="ARBA" id="ARBA00022989"/>
    </source>
</evidence>
<keyword evidence="4 5" id="KW-0472">Membrane</keyword>
<proteinExistence type="predicted"/>
<feature type="transmembrane region" description="Helical" evidence="5">
    <location>
        <begin position="301"/>
        <end position="322"/>
    </location>
</feature>
<feature type="transmembrane region" description="Helical" evidence="5">
    <location>
        <begin position="20"/>
        <end position="42"/>
    </location>
</feature>
<evidence type="ECO:0000256" key="5">
    <source>
        <dbReference type="SAM" id="Phobius"/>
    </source>
</evidence>
<feature type="transmembrane region" description="Helical" evidence="5">
    <location>
        <begin position="440"/>
        <end position="462"/>
    </location>
</feature>
<organism evidence="6 7">
    <name type="scientific">Cyberlindnera jadinii (strain ATCC 18201 / CBS 1600 / BCRC 20928 / JCM 3617 / NBRC 0987 / NRRL Y-1542)</name>
    <name type="common">Torula yeast</name>
    <name type="synonym">Candida utilis</name>
    <dbReference type="NCBI Taxonomy" id="983966"/>
    <lineage>
        <taxon>Eukaryota</taxon>
        <taxon>Fungi</taxon>
        <taxon>Dikarya</taxon>
        <taxon>Ascomycota</taxon>
        <taxon>Saccharomycotina</taxon>
        <taxon>Saccharomycetes</taxon>
        <taxon>Phaffomycetales</taxon>
        <taxon>Phaffomycetaceae</taxon>
        <taxon>Cyberlindnera</taxon>
    </lineage>
</organism>
<comment type="subcellular location">
    <subcellularLocation>
        <location evidence="1">Membrane</location>
        <topology evidence="1">Multi-pass membrane protein</topology>
    </subcellularLocation>
</comment>
<dbReference type="InterPro" id="IPR002293">
    <property type="entry name" value="AA/rel_permease1"/>
</dbReference>
<evidence type="ECO:0000313" key="7">
    <source>
        <dbReference type="Proteomes" id="UP000038830"/>
    </source>
</evidence>